<comment type="caution">
    <text evidence="15">The sequence shown here is derived from an EMBL/GenBank/DDBJ whole genome shotgun (WGS) entry which is preliminary data.</text>
</comment>
<dbReference type="GO" id="GO:0008168">
    <property type="term" value="F:methyltransferase activity"/>
    <property type="evidence" value="ECO:0007669"/>
    <property type="project" value="UniProtKB-KW"/>
</dbReference>
<keyword evidence="16" id="KW-1185">Reference proteome</keyword>
<evidence type="ECO:0000256" key="12">
    <source>
        <dbReference type="PIRNR" id="PIRNR015601"/>
    </source>
</evidence>
<dbReference type="Gene3D" id="3.40.1280.10">
    <property type="match status" value="1"/>
</dbReference>
<keyword evidence="6 12" id="KW-0698">rRNA processing</keyword>
<dbReference type="SUPFAM" id="SSF88697">
    <property type="entry name" value="PUA domain-like"/>
    <property type="match status" value="1"/>
</dbReference>
<dbReference type="InterPro" id="IPR046887">
    <property type="entry name" value="RsmE_PUA-like"/>
</dbReference>
<evidence type="ECO:0000256" key="4">
    <source>
        <dbReference type="ARBA" id="ARBA00013673"/>
    </source>
</evidence>
<dbReference type="InterPro" id="IPR006700">
    <property type="entry name" value="RsmE"/>
</dbReference>
<name>A0ABR8R1D7_9CAUL</name>
<evidence type="ECO:0000313" key="16">
    <source>
        <dbReference type="Proteomes" id="UP000638918"/>
    </source>
</evidence>
<comment type="catalytic activity">
    <reaction evidence="11 12">
        <text>uridine(1498) in 16S rRNA + S-adenosyl-L-methionine = N(3)-methyluridine(1498) in 16S rRNA + S-adenosyl-L-homocysteine + H(+)</text>
        <dbReference type="Rhea" id="RHEA:42920"/>
        <dbReference type="Rhea" id="RHEA-COMP:10283"/>
        <dbReference type="Rhea" id="RHEA-COMP:10284"/>
        <dbReference type="ChEBI" id="CHEBI:15378"/>
        <dbReference type="ChEBI" id="CHEBI:57856"/>
        <dbReference type="ChEBI" id="CHEBI:59789"/>
        <dbReference type="ChEBI" id="CHEBI:65315"/>
        <dbReference type="ChEBI" id="CHEBI:74502"/>
        <dbReference type="EC" id="2.1.1.193"/>
    </reaction>
</comment>
<evidence type="ECO:0000259" key="14">
    <source>
        <dbReference type="Pfam" id="PF20260"/>
    </source>
</evidence>
<dbReference type="InterPro" id="IPR029028">
    <property type="entry name" value="Alpha/beta_knot_MTases"/>
</dbReference>
<evidence type="ECO:0000313" key="15">
    <source>
        <dbReference type="EMBL" id="MBD7941287.1"/>
    </source>
</evidence>
<evidence type="ECO:0000256" key="11">
    <source>
        <dbReference type="ARBA" id="ARBA00047944"/>
    </source>
</evidence>
<feature type="domain" description="Ribosomal RNA small subunit methyltransferase E methyltransferase" evidence="13">
    <location>
        <begin position="76"/>
        <end position="167"/>
    </location>
</feature>
<dbReference type="RefSeq" id="WP_191743585.1">
    <property type="nucleotide sequence ID" value="NZ_JACSQU010000001.1"/>
</dbReference>
<dbReference type="GO" id="GO:0032259">
    <property type="term" value="P:methylation"/>
    <property type="evidence" value="ECO:0007669"/>
    <property type="project" value="UniProtKB-KW"/>
</dbReference>
<dbReference type="Gene3D" id="2.40.240.20">
    <property type="entry name" value="Hypothetical PUA domain-like, domain 1"/>
    <property type="match status" value="1"/>
</dbReference>
<reference evidence="15 16" key="1">
    <citation type="submission" date="2020-08" db="EMBL/GenBank/DDBJ databases">
        <title>A Genomic Blueprint of the Chicken Gut Microbiome.</title>
        <authorList>
            <person name="Gilroy R."/>
            <person name="Ravi A."/>
            <person name="Getino M."/>
            <person name="Pursley I."/>
            <person name="Horton D.L."/>
            <person name="Alikhan N.-F."/>
            <person name="Baker D."/>
            <person name="Gharbi K."/>
            <person name="Hall N."/>
            <person name="Watson M."/>
            <person name="Adriaenssens E.M."/>
            <person name="Foster-Nyarko E."/>
            <person name="Jarju S."/>
            <person name="Secka A."/>
            <person name="Antonio M."/>
            <person name="Oren A."/>
            <person name="Chaudhuri R."/>
            <person name="La Ragione R.M."/>
            <person name="Hildebrand F."/>
            <person name="Pallen M.J."/>
        </authorList>
    </citation>
    <scope>NUCLEOTIDE SEQUENCE [LARGE SCALE GENOMIC DNA]</scope>
    <source>
        <strain evidence="15 16">Sa3CVA3</strain>
    </source>
</reference>
<dbReference type="PANTHER" id="PTHR30027:SF3">
    <property type="entry name" value="16S RRNA (URACIL(1498)-N(3))-METHYLTRANSFERASE"/>
    <property type="match status" value="1"/>
</dbReference>
<proteinExistence type="inferred from homology"/>
<accession>A0ABR8R1D7</accession>
<dbReference type="Pfam" id="PF04452">
    <property type="entry name" value="Methyltrans_RNA"/>
    <property type="match status" value="2"/>
</dbReference>
<sequence>MIRLYVQGDLAPGAAVAPTLDQSRYLTQVMRLKAGDELLVFNGRDGEWRVSVAEVLKKGVILRAEEQMRPQTYGPDLELIVAVVKKARVETIVEKAAELGAKRVRLALTHRTNADRLRLDRLDAIAEEAAEQTGRLDVPVVDDPVKLDALLDGWEDGRRLMFCDETGGAPAITALTPFSPSPLWGGATGGVLDRQALPTRSRLEGLDHPPRDGEGEGRWAILIGPEGGFSPEEGERLRSLPFTTAVSLGPRILRADTAAIAAMTLWQAAVGDWDR</sequence>
<evidence type="ECO:0000256" key="6">
    <source>
        <dbReference type="ARBA" id="ARBA00022552"/>
    </source>
</evidence>
<evidence type="ECO:0000256" key="1">
    <source>
        <dbReference type="ARBA" id="ARBA00004496"/>
    </source>
</evidence>
<keyword evidence="7 12" id="KW-0489">Methyltransferase</keyword>
<comment type="function">
    <text evidence="10 12">Specifically methylates the N3 position of the uracil ring of uridine 1498 (m3U1498) in 16S rRNA. Acts on the fully assembled 30S ribosomal subunit.</text>
</comment>
<gene>
    <name evidence="15" type="ORF">H9656_07800</name>
</gene>
<evidence type="ECO:0000259" key="13">
    <source>
        <dbReference type="Pfam" id="PF04452"/>
    </source>
</evidence>
<feature type="domain" description="Ribosomal RNA small subunit methyltransferase E methyltransferase" evidence="13">
    <location>
        <begin position="215"/>
        <end position="267"/>
    </location>
</feature>
<evidence type="ECO:0000256" key="3">
    <source>
        <dbReference type="ARBA" id="ARBA00012328"/>
    </source>
</evidence>
<dbReference type="SUPFAM" id="SSF75217">
    <property type="entry name" value="alpha/beta knot"/>
    <property type="match status" value="1"/>
</dbReference>
<dbReference type="EMBL" id="JACSQU010000001">
    <property type="protein sequence ID" value="MBD7941287.1"/>
    <property type="molecule type" value="Genomic_DNA"/>
</dbReference>
<evidence type="ECO:0000256" key="5">
    <source>
        <dbReference type="ARBA" id="ARBA00022490"/>
    </source>
</evidence>
<dbReference type="InterPro" id="IPR029026">
    <property type="entry name" value="tRNA_m1G_MTases_N"/>
</dbReference>
<evidence type="ECO:0000256" key="10">
    <source>
        <dbReference type="ARBA" id="ARBA00025699"/>
    </source>
</evidence>
<dbReference type="PANTHER" id="PTHR30027">
    <property type="entry name" value="RIBOSOMAL RNA SMALL SUBUNIT METHYLTRANSFERASE E"/>
    <property type="match status" value="1"/>
</dbReference>
<dbReference type="PIRSF" id="PIRSF015601">
    <property type="entry name" value="MTase_slr0722"/>
    <property type="match status" value="1"/>
</dbReference>
<comment type="similarity">
    <text evidence="2 12">Belongs to the RNA methyltransferase RsmE family.</text>
</comment>
<dbReference type="Pfam" id="PF20260">
    <property type="entry name" value="PUA_4"/>
    <property type="match status" value="1"/>
</dbReference>
<feature type="domain" description="Ribosomal RNA small subunit methyltransferase E PUA-like" evidence="14">
    <location>
        <begin position="21"/>
        <end position="63"/>
    </location>
</feature>
<comment type="subcellular location">
    <subcellularLocation>
        <location evidence="1 12">Cytoplasm</location>
    </subcellularLocation>
</comment>
<dbReference type="Proteomes" id="UP000638918">
    <property type="component" value="Unassembled WGS sequence"/>
</dbReference>
<evidence type="ECO:0000256" key="7">
    <source>
        <dbReference type="ARBA" id="ARBA00022603"/>
    </source>
</evidence>
<dbReference type="NCBIfam" id="NF008696">
    <property type="entry name" value="PRK11713.3-5"/>
    <property type="match status" value="1"/>
</dbReference>
<dbReference type="CDD" id="cd18084">
    <property type="entry name" value="RsmE-like"/>
    <property type="match status" value="1"/>
</dbReference>
<evidence type="ECO:0000256" key="2">
    <source>
        <dbReference type="ARBA" id="ARBA00005528"/>
    </source>
</evidence>
<dbReference type="InterPro" id="IPR015947">
    <property type="entry name" value="PUA-like_sf"/>
</dbReference>
<keyword evidence="9 12" id="KW-0949">S-adenosyl-L-methionine</keyword>
<dbReference type="NCBIfam" id="TIGR00046">
    <property type="entry name" value="RsmE family RNA methyltransferase"/>
    <property type="match status" value="2"/>
</dbReference>
<dbReference type="EC" id="2.1.1.193" evidence="3 12"/>
<dbReference type="InterPro" id="IPR046886">
    <property type="entry name" value="RsmE_MTase_dom"/>
</dbReference>
<organism evidence="15 16">
    <name type="scientific">Brevundimonas guildfordensis</name>
    <dbReference type="NCBI Taxonomy" id="2762241"/>
    <lineage>
        <taxon>Bacteria</taxon>
        <taxon>Pseudomonadati</taxon>
        <taxon>Pseudomonadota</taxon>
        <taxon>Alphaproteobacteria</taxon>
        <taxon>Caulobacterales</taxon>
        <taxon>Caulobacteraceae</taxon>
        <taxon>Brevundimonas</taxon>
    </lineage>
</organism>
<keyword evidence="5 12" id="KW-0963">Cytoplasm</keyword>
<evidence type="ECO:0000256" key="8">
    <source>
        <dbReference type="ARBA" id="ARBA00022679"/>
    </source>
</evidence>
<keyword evidence="8 12" id="KW-0808">Transferase</keyword>
<evidence type="ECO:0000256" key="9">
    <source>
        <dbReference type="ARBA" id="ARBA00022691"/>
    </source>
</evidence>
<protein>
    <recommendedName>
        <fullName evidence="4 12">Ribosomal RNA small subunit methyltransferase E</fullName>
        <ecNumber evidence="3 12">2.1.1.193</ecNumber>
    </recommendedName>
</protein>